<gene>
    <name evidence="3" type="ORF">G9C98_003811</name>
</gene>
<reference evidence="3" key="2">
    <citation type="submission" date="2021-04" db="EMBL/GenBank/DDBJ databases">
        <title>Genome-wide patterns of bracovirus chromosomal integration into multiple host tissues during parasitism.</title>
        <authorList>
            <person name="Chebbi M.A.C."/>
        </authorList>
    </citation>
    <scope>NUCLEOTIDE SEQUENCE</scope>
    <source>
        <tissue evidence="3">Whole body</tissue>
    </source>
</reference>
<dbReference type="InterPro" id="IPR021346">
    <property type="entry name" value="Tma16"/>
</dbReference>
<accession>A0A8J5RBQ6</accession>
<feature type="compositionally biased region" description="Polar residues" evidence="2">
    <location>
        <begin position="173"/>
        <end position="185"/>
    </location>
</feature>
<comment type="similarity">
    <text evidence="1">Belongs to the TMA16 family.</text>
</comment>
<proteinExistence type="inferred from homology"/>
<keyword evidence="4" id="KW-1185">Reference proteome</keyword>
<sequence length="207" mass="24422">MSVALKKGLSKQKKMLHPNSRKVNAIVKQNNKIVKREQMKQTGMMKQNLIREKMLWFKEHMKPKICPYTSELTAELLEKYIARYDEELKTIADKNKVRNKKNRSNASREDILRISKERDEDEYNGCGIEIPNILNSTQCEMLRKWDGDVRYLPNFVFRRFGRRHVEQNKKMLMTNNAPDTESSPAQKDKENEETKNAVKDKAEMDVD</sequence>
<dbReference type="EMBL" id="JAAOIC020000048">
    <property type="protein sequence ID" value="KAG8036489.1"/>
    <property type="molecule type" value="Genomic_DNA"/>
</dbReference>
<dbReference type="Pfam" id="PF11176">
    <property type="entry name" value="Tma16"/>
    <property type="match status" value="1"/>
</dbReference>
<dbReference type="FunFam" id="1.20.1440.170:FF:000001">
    <property type="entry name" value="Translation machinery-associated 16 homolog"/>
    <property type="match status" value="1"/>
</dbReference>
<evidence type="ECO:0000256" key="2">
    <source>
        <dbReference type="SAM" id="MobiDB-lite"/>
    </source>
</evidence>
<feature type="compositionally biased region" description="Basic and acidic residues" evidence="2">
    <location>
        <begin position="186"/>
        <end position="207"/>
    </location>
</feature>
<reference evidence="3" key="1">
    <citation type="submission" date="2020-03" db="EMBL/GenBank/DDBJ databases">
        <authorList>
            <person name="Chebbi M.A."/>
            <person name="Drezen J.M."/>
        </authorList>
    </citation>
    <scope>NUCLEOTIDE SEQUENCE</scope>
    <source>
        <tissue evidence="3">Whole body</tissue>
    </source>
</reference>
<feature type="region of interest" description="Disordered" evidence="2">
    <location>
        <begin position="169"/>
        <end position="207"/>
    </location>
</feature>
<dbReference type="OrthoDB" id="270284at2759"/>
<dbReference type="PANTHER" id="PTHR13349:SF2">
    <property type="entry name" value="TRANSLATION MACHINERY-ASSOCIATED PROTEIN 16"/>
    <property type="match status" value="1"/>
</dbReference>
<dbReference type="PANTHER" id="PTHR13349">
    <property type="entry name" value="TRANSLATION MACHINERY-ASSOCIATED PROTEIN 16"/>
    <property type="match status" value="1"/>
</dbReference>
<dbReference type="AlphaFoldDB" id="A0A8J5RBQ6"/>
<evidence type="ECO:0008006" key="5">
    <source>
        <dbReference type="Google" id="ProtNLM"/>
    </source>
</evidence>
<dbReference type="Proteomes" id="UP000729913">
    <property type="component" value="Unassembled WGS sequence"/>
</dbReference>
<dbReference type="GO" id="GO:0005634">
    <property type="term" value="C:nucleus"/>
    <property type="evidence" value="ECO:0007669"/>
    <property type="project" value="TreeGrafter"/>
</dbReference>
<evidence type="ECO:0000313" key="3">
    <source>
        <dbReference type="EMBL" id="KAG8036489.1"/>
    </source>
</evidence>
<name>A0A8J5RBQ6_9HYME</name>
<protein>
    <recommendedName>
        <fullName evidence="5">Translation machinery-associated protein 16 homolog</fullName>
    </recommendedName>
</protein>
<comment type="caution">
    <text evidence="3">The sequence shown here is derived from an EMBL/GenBank/DDBJ whole genome shotgun (WGS) entry which is preliminary data.</text>
</comment>
<evidence type="ECO:0000313" key="4">
    <source>
        <dbReference type="Proteomes" id="UP000729913"/>
    </source>
</evidence>
<evidence type="ECO:0000256" key="1">
    <source>
        <dbReference type="ARBA" id="ARBA00034127"/>
    </source>
</evidence>
<organism evidence="3 4">
    <name type="scientific">Cotesia typhae</name>
    <dbReference type="NCBI Taxonomy" id="2053667"/>
    <lineage>
        <taxon>Eukaryota</taxon>
        <taxon>Metazoa</taxon>
        <taxon>Ecdysozoa</taxon>
        <taxon>Arthropoda</taxon>
        <taxon>Hexapoda</taxon>
        <taxon>Insecta</taxon>
        <taxon>Pterygota</taxon>
        <taxon>Neoptera</taxon>
        <taxon>Endopterygota</taxon>
        <taxon>Hymenoptera</taxon>
        <taxon>Apocrita</taxon>
        <taxon>Ichneumonoidea</taxon>
        <taxon>Braconidae</taxon>
        <taxon>Microgastrinae</taxon>
        <taxon>Cotesia</taxon>
    </lineage>
</organism>